<comment type="caution">
    <text evidence="2">The sequence shown here is derived from an EMBL/GenBank/DDBJ whole genome shotgun (WGS) entry which is preliminary data.</text>
</comment>
<organism evidence="2 3">
    <name type="scientific">Phytophthora kernoviae</name>
    <dbReference type="NCBI Taxonomy" id="325452"/>
    <lineage>
        <taxon>Eukaryota</taxon>
        <taxon>Sar</taxon>
        <taxon>Stramenopiles</taxon>
        <taxon>Oomycota</taxon>
        <taxon>Peronosporomycetes</taxon>
        <taxon>Peronosporales</taxon>
        <taxon>Peronosporaceae</taxon>
        <taxon>Phytophthora</taxon>
    </lineage>
</organism>
<gene>
    <name evidence="2" type="ORF">BBP00_00005893</name>
</gene>
<dbReference type="OrthoDB" id="164667at2759"/>
<dbReference type="EMBL" id="MBDO02000184">
    <property type="protein sequence ID" value="RLN60599.1"/>
    <property type="molecule type" value="Genomic_DNA"/>
</dbReference>
<feature type="coiled-coil region" evidence="1">
    <location>
        <begin position="12"/>
        <end position="145"/>
    </location>
</feature>
<dbReference type="AlphaFoldDB" id="A0A3F2RP53"/>
<reference evidence="2 3" key="1">
    <citation type="submission" date="2018-07" db="EMBL/GenBank/DDBJ databases">
        <title>Genome sequencing of oomycete isolates from Chile give support for New Zealand origin for Phytophthora kernoviae and make available the first Nothophytophthora sp. genome.</title>
        <authorList>
            <person name="Studholme D.J."/>
            <person name="Sanfuentes E."/>
            <person name="Panda P."/>
            <person name="Hill R."/>
            <person name="Sambles C."/>
            <person name="Grant M."/>
            <person name="Williams N.M."/>
            <person name="Mcdougal R.L."/>
        </authorList>
    </citation>
    <scope>NUCLEOTIDE SEQUENCE [LARGE SCALE GENOMIC DNA]</scope>
    <source>
        <strain evidence="2">Chile6</strain>
    </source>
</reference>
<sequence>MSTPKDTRLSPMAQLEQAARKLTMYSRALREQLARLRQEIAAEKQAVLTSEDDVSESSARLQEIEQLMAKLQVEIDALSLLPPSSDDGSLAARRQELEELEEERQEELELLAHINNVLRMHQSSQSKMQRMIAALARELNRVRQREQAVVLTALRSRIVKVLIPMIIEGNAAFYMGV</sequence>
<evidence type="ECO:0000256" key="1">
    <source>
        <dbReference type="SAM" id="Coils"/>
    </source>
</evidence>
<protein>
    <submittedName>
        <fullName evidence="2">Uncharacterized protein</fullName>
    </submittedName>
</protein>
<proteinExistence type="predicted"/>
<name>A0A3F2RP53_9STRA</name>
<keyword evidence="1" id="KW-0175">Coiled coil</keyword>
<dbReference type="Proteomes" id="UP000277300">
    <property type="component" value="Unassembled WGS sequence"/>
</dbReference>
<evidence type="ECO:0000313" key="3">
    <source>
        <dbReference type="Proteomes" id="UP000277300"/>
    </source>
</evidence>
<evidence type="ECO:0000313" key="2">
    <source>
        <dbReference type="EMBL" id="RLN60599.1"/>
    </source>
</evidence>
<accession>A0A3F2RP53</accession>